<name>A0A5R8KCD7_9BACT</name>
<evidence type="ECO:0000313" key="2">
    <source>
        <dbReference type="Proteomes" id="UP000306196"/>
    </source>
</evidence>
<organism evidence="1 2">
    <name type="scientific">Phragmitibacter flavus</name>
    <dbReference type="NCBI Taxonomy" id="2576071"/>
    <lineage>
        <taxon>Bacteria</taxon>
        <taxon>Pseudomonadati</taxon>
        <taxon>Verrucomicrobiota</taxon>
        <taxon>Verrucomicrobiia</taxon>
        <taxon>Verrucomicrobiales</taxon>
        <taxon>Verrucomicrobiaceae</taxon>
        <taxon>Phragmitibacter</taxon>
    </lineage>
</organism>
<dbReference type="RefSeq" id="WP_138087021.1">
    <property type="nucleotide sequence ID" value="NZ_VAUV01000010.1"/>
</dbReference>
<sequence>MEPTVLPQYDRAKTAIVIGNQNAGTFHNPSSSNQLSMEINVLKMKPRENAEAAIDLGQLEQISLRPGNEITKAVIAHPRPTAISCGQTSLSEALWLASQKNMKHPRPTTM</sequence>
<comment type="caution">
    <text evidence="1">The sequence shown here is derived from an EMBL/GenBank/DDBJ whole genome shotgun (WGS) entry which is preliminary data.</text>
</comment>
<dbReference type="EMBL" id="VAUV01000010">
    <property type="protein sequence ID" value="TLD69966.1"/>
    <property type="molecule type" value="Genomic_DNA"/>
</dbReference>
<dbReference type="AlphaFoldDB" id="A0A5R8KCD7"/>
<keyword evidence="2" id="KW-1185">Reference proteome</keyword>
<proteinExistence type="predicted"/>
<accession>A0A5R8KCD7</accession>
<evidence type="ECO:0000313" key="1">
    <source>
        <dbReference type="EMBL" id="TLD69966.1"/>
    </source>
</evidence>
<dbReference type="Proteomes" id="UP000306196">
    <property type="component" value="Unassembled WGS sequence"/>
</dbReference>
<gene>
    <name evidence="1" type="ORF">FEM03_14640</name>
</gene>
<reference evidence="1 2" key="1">
    <citation type="submission" date="2019-05" db="EMBL/GenBank/DDBJ databases">
        <title>Verrucobacter flavum gen. nov., sp. nov. a new member of the family Verrucomicrobiaceae.</title>
        <authorList>
            <person name="Szuroczki S."/>
            <person name="Abbaszade G."/>
            <person name="Szabo A."/>
            <person name="Felfoldi T."/>
            <person name="Schumann P."/>
            <person name="Boka K."/>
            <person name="Keki Z."/>
            <person name="Toumi M."/>
            <person name="Toth E."/>
        </authorList>
    </citation>
    <scope>NUCLEOTIDE SEQUENCE [LARGE SCALE GENOMIC DNA]</scope>
    <source>
        <strain evidence="1 2">MG-N-17</strain>
    </source>
</reference>
<protein>
    <submittedName>
        <fullName evidence="1">Uncharacterized protein</fullName>
    </submittedName>
</protein>